<dbReference type="NCBIfam" id="NF008277">
    <property type="entry name" value="PRK11055.1"/>
    <property type="match status" value="1"/>
</dbReference>
<dbReference type="GO" id="GO:0005737">
    <property type="term" value="C:cytoplasm"/>
    <property type="evidence" value="ECO:0007669"/>
    <property type="project" value="TreeGrafter"/>
</dbReference>
<evidence type="ECO:0000256" key="5">
    <source>
        <dbReference type="PIRNR" id="PIRNR005096"/>
    </source>
</evidence>
<dbReference type="InterPro" id="IPR015443">
    <property type="entry name" value="Aldose_1-epimerase"/>
</dbReference>
<comment type="pathway">
    <text evidence="1 5">Carbohydrate metabolism; hexose metabolism.</text>
</comment>
<keyword evidence="3 5" id="KW-0413">Isomerase</keyword>
<organism evidence="9 10">
    <name type="scientific">Petrocella atlantisensis</name>
    <dbReference type="NCBI Taxonomy" id="2173034"/>
    <lineage>
        <taxon>Bacteria</taxon>
        <taxon>Bacillati</taxon>
        <taxon>Bacillota</taxon>
        <taxon>Clostridia</taxon>
        <taxon>Lachnospirales</taxon>
        <taxon>Vallitaleaceae</taxon>
        <taxon>Petrocella</taxon>
    </lineage>
</organism>
<comment type="catalytic activity">
    <reaction evidence="5">
        <text>alpha-D-glucose = beta-D-glucose</text>
        <dbReference type="Rhea" id="RHEA:10264"/>
        <dbReference type="ChEBI" id="CHEBI:15903"/>
        <dbReference type="ChEBI" id="CHEBI:17925"/>
        <dbReference type="EC" id="5.1.3.3"/>
    </reaction>
</comment>
<keyword evidence="10" id="KW-1185">Reference proteome</keyword>
<evidence type="ECO:0000313" key="10">
    <source>
        <dbReference type="Proteomes" id="UP000279029"/>
    </source>
</evidence>
<accession>A0A3P7PTS2</accession>
<dbReference type="InterPro" id="IPR014718">
    <property type="entry name" value="GH-type_carb-bd"/>
</dbReference>
<dbReference type="PANTHER" id="PTHR10091:SF0">
    <property type="entry name" value="GALACTOSE MUTAROTASE"/>
    <property type="match status" value="1"/>
</dbReference>
<dbReference type="GO" id="GO:0030246">
    <property type="term" value="F:carbohydrate binding"/>
    <property type="evidence" value="ECO:0007669"/>
    <property type="project" value="InterPro"/>
</dbReference>
<evidence type="ECO:0000256" key="1">
    <source>
        <dbReference type="ARBA" id="ARBA00005028"/>
    </source>
</evidence>
<dbReference type="EMBL" id="LR130778">
    <property type="protein sequence ID" value="VDN47387.1"/>
    <property type="molecule type" value="Genomic_DNA"/>
</dbReference>
<evidence type="ECO:0000256" key="2">
    <source>
        <dbReference type="ARBA" id="ARBA00006206"/>
    </source>
</evidence>
<feature type="binding site" evidence="7">
    <location>
        <position position="251"/>
    </location>
    <ligand>
        <name>beta-D-galactose</name>
        <dbReference type="ChEBI" id="CHEBI:27667"/>
    </ligand>
</feature>
<dbReference type="Proteomes" id="UP000279029">
    <property type="component" value="Chromosome"/>
</dbReference>
<evidence type="ECO:0000256" key="7">
    <source>
        <dbReference type="PIRSR" id="PIRSR005096-2"/>
    </source>
</evidence>
<dbReference type="AlphaFoldDB" id="A0A3P7PTS2"/>
<dbReference type="InterPro" id="IPR008183">
    <property type="entry name" value="Aldose_1/G6P_1-epimerase"/>
</dbReference>
<feature type="active site" description="Proton acceptor" evidence="6">
    <location>
        <position position="313"/>
    </location>
</feature>
<sequence length="347" mass="38210">MQCQSSPFGHTKDGQQVTLYTLSNEKGHNVKILNYGGIIKEINVPDATGHINNVVLGFDSVEAYEEHSPHFGCITGRVAGRISQASFNLNDTTYTLEKNNGNHCLHGGSLALDKQIWSVTEIVSKTQAELVLSYLSYDMDQGFPGNLDVVVTYVFDEDSNLTIRYKATTDKDTILTLTNHSYFNLSANPSTTILDHVLTLPAKDYVAVNSEIIPTGILPTASGPFDFSQPKAIGTHIHDENIQLKNAGGYDHAFILDSDSEAPIILTDPKTGRILEIETTEACVVCYTGNFLTSELPLQGGQSTLKHGAVCLETQYYPDAINQDFFPTKILRADEIYRQKTTYSFKA</sequence>
<dbReference type="RefSeq" id="WP_125136705.1">
    <property type="nucleotide sequence ID" value="NZ_LR130778.1"/>
</dbReference>
<dbReference type="InterPro" id="IPR047215">
    <property type="entry name" value="Galactose_mutarotase-like"/>
</dbReference>
<dbReference type="KEGG" id="cbar:PATL70BA_1502"/>
<dbReference type="SUPFAM" id="SSF74650">
    <property type="entry name" value="Galactose mutarotase-like"/>
    <property type="match status" value="1"/>
</dbReference>
<dbReference type="EC" id="5.1.3.3" evidence="5"/>
<proteinExistence type="inferred from homology"/>
<name>A0A3P7PTS2_9FIRM</name>
<dbReference type="OrthoDB" id="9779408at2"/>
<dbReference type="PIRSF" id="PIRSF005096">
    <property type="entry name" value="GALM"/>
    <property type="match status" value="1"/>
</dbReference>
<dbReference type="Gene3D" id="2.70.98.10">
    <property type="match status" value="1"/>
</dbReference>
<dbReference type="UniPathway" id="UPA00242"/>
<evidence type="ECO:0000313" key="9">
    <source>
        <dbReference type="EMBL" id="VDN47387.1"/>
    </source>
</evidence>
<dbReference type="GO" id="GO:0006006">
    <property type="term" value="P:glucose metabolic process"/>
    <property type="evidence" value="ECO:0007669"/>
    <property type="project" value="TreeGrafter"/>
</dbReference>
<evidence type="ECO:0000256" key="6">
    <source>
        <dbReference type="PIRSR" id="PIRSR005096-1"/>
    </source>
</evidence>
<evidence type="ECO:0000256" key="4">
    <source>
        <dbReference type="ARBA" id="ARBA00023277"/>
    </source>
</evidence>
<evidence type="ECO:0000256" key="3">
    <source>
        <dbReference type="ARBA" id="ARBA00023235"/>
    </source>
</evidence>
<reference evidence="9 10" key="1">
    <citation type="submission" date="2018-09" db="EMBL/GenBank/DDBJ databases">
        <authorList>
            <person name="Postec A."/>
        </authorList>
    </citation>
    <scope>NUCLEOTIDE SEQUENCE [LARGE SCALE GENOMIC DNA]</scope>
    <source>
        <strain evidence="9">70B-A</strain>
    </source>
</reference>
<comment type="similarity">
    <text evidence="2 5">Belongs to the aldose epimerase family.</text>
</comment>
<protein>
    <recommendedName>
        <fullName evidence="5">Aldose 1-epimerase</fullName>
        <ecNumber evidence="5">5.1.3.3</ecNumber>
    </recommendedName>
</protein>
<dbReference type="Pfam" id="PF01263">
    <property type="entry name" value="Aldose_epim"/>
    <property type="match status" value="1"/>
</dbReference>
<dbReference type="GO" id="GO:0033499">
    <property type="term" value="P:galactose catabolic process via UDP-galactose, Leloir pathway"/>
    <property type="evidence" value="ECO:0007669"/>
    <property type="project" value="TreeGrafter"/>
</dbReference>
<gene>
    <name evidence="9" type="primary">mro</name>
    <name evidence="9" type="ORF">PATL70BA_1502</name>
</gene>
<dbReference type="InterPro" id="IPR011013">
    <property type="entry name" value="Gal_mutarotase_sf_dom"/>
</dbReference>
<dbReference type="CDD" id="cd09019">
    <property type="entry name" value="galactose_mutarotase_like"/>
    <property type="match status" value="1"/>
</dbReference>
<feature type="binding site" evidence="8">
    <location>
        <begin position="180"/>
        <end position="182"/>
    </location>
    <ligand>
        <name>beta-D-galactose</name>
        <dbReference type="ChEBI" id="CHEBI:27667"/>
    </ligand>
</feature>
<evidence type="ECO:0000256" key="8">
    <source>
        <dbReference type="PIRSR" id="PIRSR005096-3"/>
    </source>
</evidence>
<dbReference type="PANTHER" id="PTHR10091">
    <property type="entry name" value="ALDOSE-1-EPIMERASE"/>
    <property type="match status" value="1"/>
</dbReference>
<keyword evidence="4 5" id="KW-0119">Carbohydrate metabolism</keyword>
<feature type="active site" description="Proton donor" evidence="6">
    <location>
        <position position="180"/>
    </location>
</feature>
<dbReference type="GO" id="GO:0004034">
    <property type="term" value="F:aldose 1-epimerase activity"/>
    <property type="evidence" value="ECO:0007669"/>
    <property type="project" value="UniProtKB-EC"/>
</dbReference>